<gene>
    <name evidence="3" type="ORF">UFOPK2967_00737</name>
    <name evidence="4" type="ORF">UFOPK3984_00281</name>
    <name evidence="5" type="ORF">UFOPK4114_00875</name>
</gene>
<dbReference type="InterPro" id="IPR036565">
    <property type="entry name" value="Mur-like_cat_sf"/>
</dbReference>
<evidence type="ECO:0000259" key="2">
    <source>
        <dbReference type="Pfam" id="PF08353"/>
    </source>
</evidence>
<dbReference type="Gene3D" id="3.40.1190.10">
    <property type="entry name" value="Mur-like, catalytic domain"/>
    <property type="match status" value="1"/>
</dbReference>
<dbReference type="InterPro" id="IPR013221">
    <property type="entry name" value="Mur_ligase_cen"/>
</dbReference>
<dbReference type="PANTHER" id="PTHR23135:SF7">
    <property type="entry name" value="LIPID II ISOGLUTAMINYL SYNTHASE (GLUTAMINE-HYDROLYZING) SUBUNIT MURT"/>
    <property type="match status" value="1"/>
</dbReference>
<dbReference type="GO" id="GO:0016881">
    <property type="term" value="F:acid-amino acid ligase activity"/>
    <property type="evidence" value="ECO:0007669"/>
    <property type="project" value="InterPro"/>
</dbReference>
<sequence length="407" mass="43643">MALRLVIVIANIFGALSRISKRGSGVMVSGRIILKLVPNAVSILARDRNVVLVSGTNGKSTTTALITAGLRTKTSVVSNFTGANLFAGIASALSSNSSAPTAVLEVDEMVVPWAITQTNPRLIVLLNLGRDQLDRLSEVRVVAQKWRDALRNLPTRCAVLADADDPFVAWASMASTNVIWFTSGVAGHMDASTCPECGEILQWHNDGDSYSCMCGFKKPNPEWILRGEQLMGPHNKAINIQSGIPGQAALSNAARAVVASHYLDVDLKTASQAISKVASVDGRFGILEIGQTRFRLMLSKNPASWRETLRTSAQGAPSVLLVVNANTQDGKDTSWLWDVDFAPLRGRKVLVTGDRRLDISARLTVGAIAHKIVSNESEASAIFGDIDADLIASYTAFHRLAKGVKKS</sequence>
<dbReference type="Pfam" id="PF08353">
    <property type="entry name" value="MurT_C"/>
    <property type="match status" value="1"/>
</dbReference>
<evidence type="ECO:0000259" key="1">
    <source>
        <dbReference type="Pfam" id="PF08245"/>
    </source>
</evidence>
<dbReference type="InterPro" id="IPR043703">
    <property type="entry name" value="Lipid_II_synth_MurT"/>
</dbReference>
<dbReference type="SUPFAM" id="SSF53623">
    <property type="entry name" value="MurD-like peptide ligases, catalytic domain"/>
    <property type="match status" value="1"/>
</dbReference>
<name>A0A6J7MDU7_9ZZZZ</name>
<feature type="domain" description="Mur ligase central" evidence="1">
    <location>
        <begin position="53"/>
        <end position="259"/>
    </location>
</feature>
<evidence type="ECO:0000313" key="4">
    <source>
        <dbReference type="EMBL" id="CAB4979141.1"/>
    </source>
</evidence>
<dbReference type="GO" id="GO:0005524">
    <property type="term" value="F:ATP binding"/>
    <property type="evidence" value="ECO:0007669"/>
    <property type="project" value="InterPro"/>
</dbReference>
<dbReference type="GO" id="GO:0009252">
    <property type="term" value="P:peptidoglycan biosynthetic process"/>
    <property type="evidence" value="ECO:0007669"/>
    <property type="project" value="InterPro"/>
</dbReference>
<dbReference type="Pfam" id="PF08245">
    <property type="entry name" value="Mur_ligase_M"/>
    <property type="match status" value="1"/>
</dbReference>
<accession>A0A6J7MDU7</accession>
<dbReference type="AlphaFoldDB" id="A0A6J7MDU7"/>
<dbReference type="EMBL" id="CAFAAC010000041">
    <property type="protein sequence ID" value="CAB4788098.1"/>
    <property type="molecule type" value="Genomic_DNA"/>
</dbReference>
<dbReference type="EMBL" id="CAFBPP010000047">
    <property type="protein sequence ID" value="CAB5021619.1"/>
    <property type="molecule type" value="Genomic_DNA"/>
</dbReference>
<proteinExistence type="inferred from homology"/>
<dbReference type="HAMAP" id="MF_02214">
    <property type="entry name" value="Lipid_II_synth_MurT"/>
    <property type="match status" value="1"/>
</dbReference>
<organism evidence="4">
    <name type="scientific">freshwater metagenome</name>
    <dbReference type="NCBI Taxonomy" id="449393"/>
    <lineage>
        <taxon>unclassified sequences</taxon>
        <taxon>metagenomes</taxon>
        <taxon>ecological metagenomes</taxon>
    </lineage>
</organism>
<dbReference type="InterPro" id="IPR013564">
    <property type="entry name" value="MurT_C"/>
</dbReference>
<feature type="domain" description="Lipid II isoglutaminyl synthase (glutamine-hydrolyzing) subunit MurT C-terminal" evidence="2">
    <location>
        <begin position="298"/>
        <end position="383"/>
    </location>
</feature>
<reference evidence="4" key="1">
    <citation type="submission" date="2020-05" db="EMBL/GenBank/DDBJ databases">
        <authorList>
            <person name="Chiriac C."/>
            <person name="Salcher M."/>
            <person name="Ghai R."/>
            <person name="Kavagutti S V."/>
        </authorList>
    </citation>
    <scope>NUCLEOTIDE SEQUENCE</scope>
</reference>
<dbReference type="EMBL" id="CAFBOP010000005">
    <property type="protein sequence ID" value="CAB4979141.1"/>
    <property type="molecule type" value="Genomic_DNA"/>
</dbReference>
<evidence type="ECO:0000313" key="3">
    <source>
        <dbReference type="EMBL" id="CAB4788098.1"/>
    </source>
</evidence>
<dbReference type="PANTHER" id="PTHR23135">
    <property type="entry name" value="MUR LIGASE FAMILY MEMBER"/>
    <property type="match status" value="1"/>
</dbReference>
<evidence type="ECO:0000313" key="5">
    <source>
        <dbReference type="EMBL" id="CAB5021619.1"/>
    </source>
</evidence>
<protein>
    <submittedName>
        <fullName evidence="4">Unannotated protein</fullName>
    </submittedName>
</protein>